<dbReference type="RefSeq" id="WP_078697110.1">
    <property type="nucleotide sequence ID" value="NZ_FUYH01000016.1"/>
</dbReference>
<evidence type="ECO:0000313" key="1">
    <source>
        <dbReference type="EMBL" id="SKA94798.1"/>
    </source>
</evidence>
<evidence type="ECO:0000313" key="2">
    <source>
        <dbReference type="Proteomes" id="UP000190105"/>
    </source>
</evidence>
<name>A0A1T4Y020_9CLOT</name>
<dbReference type="AlphaFoldDB" id="A0A1T4Y020"/>
<dbReference type="OrthoDB" id="1707731at2"/>
<dbReference type="STRING" id="1147123.SAMN05443428_11662"/>
<keyword evidence="2" id="KW-1185">Reference proteome</keyword>
<protein>
    <submittedName>
        <fullName evidence="1">Uncharacterized protein</fullName>
    </submittedName>
</protein>
<organism evidence="1 2">
    <name type="scientific">Caloramator quimbayensis</name>
    <dbReference type="NCBI Taxonomy" id="1147123"/>
    <lineage>
        <taxon>Bacteria</taxon>
        <taxon>Bacillati</taxon>
        <taxon>Bacillota</taxon>
        <taxon>Clostridia</taxon>
        <taxon>Eubacteriales</taxon>
        <taxon>Clostridiaceae</taxon>
        <taxon>Caloramator</taxon>
    </lineage>
</organism>
<gene>
    <name evidence="1" type="ORF">SAMN05443428_11662</name>
</gene>
<dbReference type="Proteomes" id="UP000190105">
    <property type="component" value="Unassembled WGS sequence"/>
</dbReference>
<reference evidence="2" key="1">
    <citation type="submission" date="2017-02" db="EMBL/GenBank/DDBJ databases">
        <authorList>
            <person name="Varghese N."/>
            <person name="Submissions S."/>
        </authorList>
    </citation>
    <scope>NUCLEOTIDE SEQUENCE [LARGE SCALE GENOMIC DNA]</scope>
    <source>
        <strain evidence="2">USBA 833</strain>
    </source>
</reference>
<sequence length="86" mass="10340">MYNNVLEKRIKKNDIYEITIQIPEDDYFNSYESLTRDSAAEILQNYLKYHHDDGKPDDIEIHHNKNAHIVNINANLHYLDNNHREM</sequence>
<proteinExistence type="predicted"/>
<accession>A0A1T4Y020</accession>
<dbReference type="EMBL" id="FUYH01000016">
    <property type="protein sequence ID" value="SKA94798.1"/>
    <property type="molecule type" value="Genomic_DNA"/>
</dbReference>